<reference evidence="1" key="1">
    <citation type="journal article" date="2021" name="Proc. Natl. Acad. Sci. U.S.A.">
        <title>A Catalog of Tens of Thousands of Viruses from Human Metagenomes Reveals Hidden Associations with Chronic Diseases.</title>
        <authorList>
            <person name="Tisza M.J."/>
            <person name="Buck C.B."/>
        </authorList>
    </citation>
    <scope>NUCLEOTIDE SEQUENCE</scope>
    <source>
        <strain evidence="1">CtQf419</strain>
    </source>
</reference>
<accession>A0A8S5UKV9</accession>
<name>A0A8S5UKV9_9CAUD</name>
<evidence type="ECO:0000313" key="1">
    <source>
        <dbReference type="EMBL" id="DAF95052.1"/>
    </source>
</evidence>
<proteinExistence type="predicted"/>
<organism evidence="1">
    <name type="scientific">Myoviridae sp. ctQf419</name>
    <dbReference type="NCBI Taxonomy" id="2825102"/>
    <lineage>
        <taxon>Viruses</taxon>
        <taxon>Duplodnaviria</taxon>
        <taxon>Heunggongvirae</taxon>
        <taxon>Uroviricota</taxon>
        <taxon>Caudoviricetes</taxon>
    </lineage>
</organism>
<protein>
    <submittedName>
        <fullName evidence="1">Tail-collar fiber protein</fullName>
    </submittedName>
</protein>
<sequence length="154" mass="16375">MSDVNVRHTLNVNGEDIDVLAMDNSSFLASNKKTTADYRALFAQAIGTTGTIPKIVKMAFGTGGEVDEQGNPAPPSDNGPLNNVVLTKAITAVTYPVDTTVQFTAEILAGDVTAIINEIALIDENENTAAKMRLLTPKGVDDESGFISNWSVEF</sequence>
<dbReference type="EMBL" id="BK016102">
    <property type="protein sequence ID" value="DAF95052.1"/>
    <property type="molecule type" value="Genomic_DNA"/>
</dbReference>